<dbReference type="PhylomeDB" id="A0A0G4G6H6"/>
<dbReference type="AlphaFoldDB" id="A0A0G4G6H6"/>
<dbReference type="VEuPathDB" id="CryptoDB:Vbra_17176"/>
<dbReference type="InParanoid" id="A0A0G4G6H6"/>
<dbReference type="EMBL" id="CDMY01000571">
    <property type="protein sequence ID" value="CEM23860.1"/>
    <property type="molecule type" value="Genomic_DNA"/>
</dbReference>
<evidence type="ECO:0000313" key="2">
    <source>
        <dbReference type="Proteomes" id="UP000041254"/>
    </source>
</evidence>
<sequence length="128" mass="14205">MQEERYFQWRYAEDTTPVVTLGLTPFIKRGAFHTVGDLKSVIWMMKVLPGATGPGDVKFIGHLDAQDTDLIEEEFGNEGKTKENPFTVQLLKPLPPLDSTVIPRAFGGKKDVARLHGARAQTPLCPGR</sequence>
<dbReference type="Proteomes" id="UP000041254">
    <property type="component" value="Unassembled WGS sequence"/>
</dbReference>
<reference evidence="1 2" key="1">
    <citation type="submission" date="2014-11" db="EMBL/GenBank/DDBJ databases">
        <authorList>
            <person name="Zhu J."/>
            <person name="Qi W."/>
            <person name="Song R."/>
        </authorList>
    </citation>
    <scope>NUCLEOTIDE SEQUENCE [LARGE SCALE GENOMIC DNA]</scope>
</reference>
<evidence type="ECO:0000313" key="1">
    <source>
        <dbReference type="EMBL" id="CEM23860.1"/>
    </source>
</evidence>
<gene>
    <name evidence="1" type="ORF">Vbra_17176</name>
</gene>
<protein>
    <submittedName>
        <fullName evidence="1">Uncharacterized protein</fullName>
    </submittedName>
</protein>
<keyword evidence="2" id="KW-1185">Reference proteome</keyword>
<proteinExistence type="predicted"/>
<name>A0A0G4G6H6_VITBC</name>
<organism evidence="1 2">
    <name type="scientific">Vitrella brassicaformis (strain CCMP3155)</name>
    <dbReference type="NCBI Taxonomy" id="1169540"/>
    <lineage>
        <taxon>Eukaryota</taxon>
        <taxon>Sar</taxon>
        <taxon>Alveolata</taxon>
        <taxon>Colpodellida</taxon>
        <taxon>Vitrellaceae</taxon>
        <taxon>Vitrella</taxon>
    </lineage>
</organism>
<accession>A0A0G4G6H6</accession>